<comment type="caution">
    <text evidence="1">The sequence shown here is derived from an EMBL/GenBank/DDBJ whole genome shotgun (WGS) entry which is preliminary data.</text>
</comment>
<evidence type="ECO:0000313" key="2">
    <source>
        <dbReference type="Proteomes" id="UP001548189"/>
    </source>
</evidence>
<reference evidence="1 2" key="1">
    <citation type="submission" date="2024-06" db="EMBL/GenBank/DDBJ databases">
        <authorList>
            <person name="Li F."/>
        </authorList>
    </citation>
    <scope>NUCLEOTIDE SEQUENCE [LARGE SCALE GENOMIC DNA]</scope>
    <source>
        <strain evidence="1 2">GXAS 311</strain>
    </source>
</reference>
<accession>A0ABV2BYP7</accession>
<dbReference type="EMBL" id="JBEVCJ010000033">
    <property type="protein sequence ID" value="MET1257049.1"/>
    <property type="molecule type" value="Genomic_DNA"/>
</dbReference>
<dbReference type="Proteomes" id="UP001548189">
    <property type="component" value="Unassembled WGS sequence"/>
</dbReference>
<protein>
    <submittedName>
        <fullName evidence="1">Uncharacterized protein</fullName>
    </submittedName>
</protein>
<name>A0ABV2BYP7_9GAMM</name>
<evidence type="ECO:0000313" key="1">
    <source>
        <dbReference type="EMBL" id="MET1257049.1"/>
    </source>
</evidence>
<organism evidence="1 2">
    <name type="scientific">Aliikangiella maris</name>
    <dbReference type="NCBI Taxonomy" id="3162458"/>
    <lineage>
        <taxon>Bacteria</taxon>
        <taxon>Pseudomonadati</taxon>
        <taxon>Pseudomonadota</taxon>
        <taxon>Gammaproteobacteria</taxon>
        <taxon>Oceanospirillales</taxon>
        <taxon>Pleioneaceae</taxon>
        <taxon>Aliikangiella</taxon>
    </lineage>
</organism>
<keyword evidence="2" id="KW-1185">Reference proteome</keyword>
<proteinExistence type="predicted"/>
<sequence length="157" mass="17857">MKFLMLLLVIVLSSCSSIDTEFTKAISFGEIVDLNDYSINVEKSLFVRLYRSPVYKENCFIETHGVCKYQYFISVSTFDEYPDVAIYKLSEQGEIKEINWSGSSQIDTAIIEFTMNSFTEMALKNNSSLIPESKKLLVMVNPTSIKQSLTKQSTGLR</sequence>
<gene>
    <name evidence="1" type="ORF">ABVT43_18040</name>
</gene>
<dbReference type="PROSITE" id="PS51257">
    <property type="entry name" value="PROKAR_LIPOPROTEIN"/>
    <property type="match status" value="1"/>
</dbReference>